<protein>
    <recommendedName>
        <fullName evidence="1">Thioesterase domain-containing protein</fullName>
    </recommendedName>
</protein>
<dbReference type="OrthoDB" id="3592703at2759"/>
<dbReference type="Pfam" id="PF03061">
    <property type="entry name" value="4HBT"/>
    <property type="match status" value="1"/>
</dbReference>
<dbReference type="GO" id="GO:0005739">
    <property type="term" value="C:mitochondrion"/>
    <property type="evidence" value="ECO:0007669"/>
    <property type="project" value="TreeGrafter"/>
</dbReference>
<dbReference type="Proteomes" id="UP000612055">
    <property type="component" value="Unassembled WGS sequence"/>
</dbReference>
<dbReference type="PANTHER" id="PTHR43437">
    <property type="entry name" value="HYDROXYACYL-THIOESTER DEHYDRATASE TYPE 2, MITOCHONDRIAL-RELATED"/>
    <property type="match status" value="1"/>
</dbReference>
<name>A0A835XDZ3_9CHLO</name>
<dbReference type="AlphaFoldDB" id="A0A835XDZ3"/>
<feature type="domain" description="Thioesterase" evidence="1">
    <location>
        <begin position="16"/>
        <end position="61"/>
    </location>
</feature>
<evidence type="ECO:0000259" key="1">
    <source>
        <dbReference type="Pfam" id="PF03061"/>
    </source>
</evidence>
<dbReference type="EMBL" id="JAEHOE010000203">
    <property type="protein sequence ID" value="KAG2482747.1"/>
    <property type="molecule type" value="Genomic_DNA"/>
</dbReference>
<accession>A0A835XDZ3</accession>
<dbReference type="InterPro" id="IPR006683">
    <property type="entry name" value="Thioestr_dom"/>
</dbReference>
<sequence length="76" mass="7860">MASLFPAIIGSRFPGTVYASQTLRFRAPALVGQAVTATVTVQRVSGRRVTFATSVVAAGSGQVLVDGEALALLPRE</sequence>
<dbReference type="Gene3D" id="3.10.129.10">
    <property type="entry name" value="Hotdog Thioesterase"/>
    <property type="match status" value="1"/>
</dbReference>
<reference evidence="2" key="1">
    <citation type="journal article" date="2020" name="bioRxiv">
        <title>Comparative genomics of Chlamydomonas.</title>
        <authorList>
            <person name="Craig R.J."/>
            <person name="Hasan A.R."/>
            <person name="Ness R.W."/>
            <person name="Keightley P.D."/>
        </authorList>
    </citation>
    <scope>NUCLEOTIDE SEQUENCE</scope>
    <source>
        <strain evidence="2">CCAP 11/70</strain>
    </source>
</reference>
<proteinExistence type="predicted"/>
<gene>
    <name evidence="2" type="ORF">HYH03_018341</name>
</gene>
<evidence type="ECO:0000313" key="2">
    <source>
        <dbReference type="EMBL" id="KAG2482747.1"/>
    </source>
</evidence>
<organism evidence="2 3">
    <name type="scientific">Edaphochlamys debaryana</name>
    <dbReference type="NCBI Taxonomy" id="47281"/>
    <lineage>
        <taxon>Eukaryota</taxon>
        <taxon>Viridiplantae</taxon>
        <taxon>Chlorophyta</taxon>
        <taxon>core chlorophytes</taxon>
        <taxon>Chlorophyceae</taxon>
        <taxon>CS clade</taxon>
        <taxon>Chlamydomonadales</taxon>
        <taxon>Chlamydomonadales incertae sedis</taxon>
        <taxon>Edaphochlamys</taxon>
    </lineage>
</organism>
<dbReference type="PANTHER" id="PTHR43437:SF3">
    <property type="entry name" value="HYDROXYACYL-THIOESTER DEHYDRATASE TYPE 2, MITOCHONDRIAL"/>
    <property type="match status" value="1"/>
</dbReference>
<dbReference type="SUPFAM" id="SSF54637">
    <property type="entry name" value="Thioesterase/thiol ester dehydrase-isomerase"/>
    <property type="match status" value="1"/>
</dbReference>
<dbReference type="GO" id="GO:0019171">
    <property type="term" value="F:(3R)-hydroxyacyl-[acyl-carrier-protein] dehydratase activity"/>
    <property type="evidence" value="ECO:0007669"/>
    <property type="project" value="TreeGrafter"/>
</dbReference>
<keyword evidence="3" id="KW-1185">Reference proteome</keyword>
<comment type="caution">
    <text evidence="2">The sequence shown here is derived from an EMBL/GenBank/DDBJ whole genome shotgun (WGS) entry which is preliminary data.</text>
</comment>
<dbReference type="GO" id="GO:0006633">
    <property type="term" value="P:fatty acid biosynthetic process"/>
    <property type="evidence" value="ECO:0007669"/>
    <property type="project" value="TreeGrafter"/>
</dbReference>
<dbReference type="InterPro" id="IPR050965">
    <property type="entry name" value="UPF0336/Enoyl-CoA_hydratase"/>
</dbReference>
<evidence type="ECO:0000313" key="3">
    <source>
        <dbReference type="Proteomes" id="UP000612055"/>
    </source>
</evidence>
<dbReference type="InterPro" id="IPR029069">
    <property type="entry name" value="HotDog_dom_sf"/>
</dbReference>